<feature type="region of interest" description="Disordered" evidence="1">
    <location>
        <begin position="1"/>
        <end position="89"/>
    </location>
</feature>
<name>A0ABP8XTX4_9ACTN</name>
<dbReference type="EMBL" id="BAABKM010000003">
    <property type="protein sequence ID" value="GAA4715120.1"/>
    <property type="molecule type" value="Genomic_DNA"/>
</dbReference>
<dbReference type="Proteomes" id="UP001499974">
    <property type="component" value="Unassembled WGS sequence"/>
</dbReference>
<organism evidence="2 3">
    <name type="scientific">Nocardioides conyzicola</name>
    <dbReference type="NCBI Taxonomy" id="1651781"/>
    <lineage>
        <taxon>Bacteria</taxon>
        <taxon>Bacillati</taxon>
        <taxon>Actinomycetota</taxon>
        <taxon>Actinomycetes</taxon>
        <taxon>Propionibacteriales</taxon>
        <taxon>Nocardioidaceae</taxon>
        <taxon>Nocardioides</taxon>
    </lineage>
</organism>
<feature type="compositionally biased region" description="Polar residues" evidence="1">
    <location>
        <begin position="20"/>
        <end position="29"/>
    </location>
</feature>
<accession>A0ABP8XTX4</accession>
<evidence type="ECO:0000313" key="3">
    <source>
        <dbReference type="Proteomes" id="UP001499974"/>
    </source>
</evidence>
<keyword evidence="3" id="KW-1185">Reference proteome</keyword>
<reference evidence="3" key="1">
    <citation type="journal article" date="2019" name="Int. J. Syst. Evol. Microbiol.">
        <title>The Global Catalogue of Microorganisms (GCM) 10K type strain sequencing project: providing services to taxonomists for standard genome sequencing and annotation.</title>
        <authorList>
            <consortium name="The Broad Institute Genomics Platform"/>
            <consortium name="The Broad Institute Genome Sequencing Center for Infectious Disease"/>
            <person name="Wu L."/>
            <person name="Ma J."/>
        </authorList>
    </citation>
    <scope>NUCLEOTIDE SEQUENCE [LARGE SCALE GENOMIC DNA]</scope>
    <source>
        <strain evidence="3">JCM 18531</strain>
    </source>
</reference>
<feature type="compositionally biased region" description="Basic and acidic residues" evidence="1">
    <location>
        <begin position="71"/>
        <end position="82"/>
    </location>
</feature>
<comment type="caution">
    <text evidence="2">The sequence shown here is derived from an EMBL/GenBank/DDBJ whole genome shotgun (WGS) entry which is preliminary data.</text>
</comment>
<gene>
    <name evidence="2" type="ORF">GCM10023349_38140</name>
</gene>
<sequence>MARTHAGYGEVMTSPRESHPTSGSDTEGQVSEVASFKAPGEEISPEDSVAGAPQGESGKADEGPTGPDAVTNEKRQDRHPDKDDVETTG</sequence>
<protein>
    <submittedName>
        <fullName evidence="2">Uncharacterized protein</fullName>
    </submittedName>
</protein>
<evidence type="ECO:0000256" key="1">
    <source>
        <dbReference type="SAM" id="MobiDB-lite"/>
    </source>
</evidence>
<proteinExistence type="predicted"/>
<evidence type="ECO:0000313" key="2">
    <source>
        <dbReference type="EMBL" id="GAA4715120.1"/>
    </source>
</evidence>